<evidence type="ECO:0000256" key="1">
    <source>
        <dbReference type="SAM" id="MobiDB-lite"/>
    </source>
</evidence>
<organism evidence="2">
    <name type="scientific">virus sp. ctLpa4</name>
    <dbReference type="NCBI Taxonomy" id="2825814"/>
    <lineage>
        <taxon>Viruses</taxon>
    </lineage>
</organism>
<evidence type="ECO:0000313" key="2">
    <source>
        <dbReference type="EMBL" id="DAE32208.1"/>
    </source>
</evidence>
<proteinExistence type="predicted"/>
<reference evidence="2" key="1">
    <citation type="journal article" date="2021" name="Proc. Natl. Acad. Sci. U.S.A.">
        <title>A Catalog of Tens of Thousands of Viruses from Human Metagenomes Reveals Hidden Associations with Chronic Diseases.</title>
        <authorList>
            <person name="Tisza M.J."/>
            <person name="Buck C.B."/>
        </authorList>
    </citation>
    <scope>NUCLEOTIDE SEQUENCE</scope>
    <source>
        <strain evidence="2">CtLpa4</strain>
    </source>
</reference>
<accession>A0A8S5RLF6</accession>
<feature type="region of interest" description="Disordered" evidence="1">
    <location>
        <begin position="1"/>
        <end position="26"/>
    </location>
</feature>
<sequence length="41" mass="4972">MLYSGVALRHETATENTPQPPRHYWRLGYNRTKNKFSHERK</sequence>
<dbReference type="EMBL" id="BK059118">
    <property type="protein sequence ID" value="DAE32208.1"/>
    <property type="molecule type" value="Genomic_DNA"/>
</dbReference>
<name>A0A8S5RLF6_9VIRU</name>
<protein>
    <submittedName>
        <fullName evidence="2">Uncharacterized protein</fullName>
    </submittedName>
</protein>